<evidence type="ECO:0000256" key="1">
    <source>
        <dbReference type="ARBA" id="ARBA00006950"/>
    </source>
</evidence>
<keyword evidence="4" id="KW-0560">Oxidoreductase</keyword>
<keyword evidence="3 6" id="KW-0479">Metal-binding</keyword>
<dbReference type="PROSITE" id="PS50905">
    <property type="entry name" value="FERRITIN_LIKE"/>
    <property type="match status" value="1"/>
</dbReference>
<dbReference type="InterPro" id="IPR009040">
    <property type="entry name" value="Ferritin-like_diiron"/>
</dbReference>
<feature type="domain" description="Ferritin-like diiron" evidence="7">
    <location>
        <begin position="9"/>
        <end position="154"/>
    </location>
</feature>
<dbReference type="Gene3D" id="1.20.1260.10">
    <property type="match status" value="1"/>
</dbReference>
<name>A0ABP9CXB2_9BACT</name>
<dbReference type="PANTHER" id="PTHR11431">
    <property type="entry name" value="FERRITIN"/>
    <property type="match status" value="1"/>
</dbReference>
<dbReference type="InterPro" id="IPR012347">
    <property type="entry name" value="Ferritin-like"/>
</dbReference>
<evidence type="ECO:0000256" key="5">
    <source>
        <dbReference type="ARBA" id="ARBA00023004"/>
    </source>
</evidence>
<keyword evidence="9" id="KW-1185">Reference proteome</keyword>
<dbReference type="InterPro" id="IPR041719">
    <property type="entry name" value="Ferritin_prok"/>
</dbReference>
<dbReference type="InterPro" id="IPR001519">
    <property type="entry name" value="Ferritin"/>
</dbReference>
<keyword evidence="2 6" id="KW-0409">Iron storage</keyword>
<dbReference type="Proteomes" id="UP001500298">
    <property type="component" value="Unassembled WGS sequence"/>
</dbReference>
<accession>A0ABP9CXB2</accession>
<comment type="catalytic activity">
    <reaction evidence="6">
        <text>4 Fe(2+) + O2 + 6 H2O = 4 iron(III) oxide-hydroxide + 12 H(+)</text>
        <dbReference type="Rhea" id="RHEA:11972"/>
        <dbReference type="ChEBI" id="CHEBI:15377"/>
        <dbReference type="ChEBI" id="CHEBI:15378"/>
        <dbReference type="ChEBI" id="CHEBI:15379"/>
        <dbReference type="ChEBI" id="CHEBI:29033"/>
        <dbReference type="ChEBI" id="CHEBI:78619"/>
        <dbReference type="EC" id="1.16.3.2"/>
    </reaction>
</comment>
<gene>
    <name evidence="8" type="primary">ftnA</name>
    <name evidence="8" type="ORF">GCM10023331_01860</name>
</gene>
<dbReference type="RefSeq" id="WP_345368532.1">
    <property type="nucleotide sequence ID" value="NZ_BAABJX010000004.1"/>
</dbReference>
<reference evidence="9" key="1">
    <citation type="journal article" date="2019" name="Int. J. Syst. Evol. Microbiol.">
        <title>The Global Catalogue of Microorganisms (GCM) 10K type strain sequencing project: providing services to taxonomists for standard genome sequencing and annotation.</title>
        <authorList>
            <consortium name="The Broad Institute Genomics Platform"/>
            <consortium name="The Broad Institute Genome Sequencing Center for Infectious Disease"/>
            <person name="Wu L."/>
            <person name="Ma J."/>
        </authorList>
    </citation>
    <scope>NUCLEOTIDE SEQUENCE [LARGE SCALE GENOMIC DNA]</scope>
    <source>
        <strain evidence="9">JCM 18326</strain>
    </source>
</reference>
<keyword evidence="5 6" id="KW-0408">Iron</keyword>
<dbReference type="SUPFAM" id="SSF47240">
    <property type="entry name" value="Ferritin-like"/>
    <property type="match status" value="1"/>
</dbReference>
<organism evidence="8 9">
    <name type="scientific">Algivirga pacifica</name>
    <dbReference type="NCBI Taxonomy" id="1162670"/>
    <lineage>
        <taxon>Bacteria</taxon>
        <taxon>Pseudomonadati</taxon>
        <taxon>Bacteroidota</taxon>
        <taxon>Cytophagia</taxon>
        <taxon>Cytophagales</taxon>
        <taxon>Flammeovirgaceae</taxon>
        <taxon>Algivirga</taxon>
    </lineage>
</organism>
<protein>
    <recommendedName>
        <fullName evidence="6">Ferritin</fullName>
        <ecNumber evidence="6">1.16.3.2</ecNumber>
    </recommendedName>
</protein>
<evidence type="ECO:0000256" key="6">
    <source>
        <dbReference type="RuleBase" id="RU361145"/>
    </source>
</evidence>
<evidence type="ECO:0000313" key="8">
    <source>
        <dbReference type="EMBL" id="GAA4821150.1"/>
    </source>
</evidence>
<dbReference type="InterPro" id="IPR008331">
    <property type="entry name" value="Ferritin_DPS_dom"/>
</dbReference>
<dbReference type="Pfam" id="PF00210">
    <property type="entry name" value="Ferritin"/>
    <property type="match status" value="1"/>
</dbReference>
<proteinExistence type="inferred from homology"/>
<evidence type="ECO:0000256" key="2">
    <source>
        <dbReference type="ARBA" id="ARBA00022434"/>
    </source>
</evidence>
<dbReference type="CDD" id="cd01055">
    <property type="entry name" value="Nonheme_Ferritin"/>
    <property type="match status" value="1"/>
</dbReference>
<comment type="function">
    <text evidence="6">Iron-storage protein.</text>
</comment>
<keyword evidence="6" id="KW-0963">Cytoplasm</keyword>
<evidence type="ECO:0000256" key="4">
    <source>
        <dbReference type="ARBA" id="ARBA00023002"/>
    </source>
</evidence>
<comment type="subcellular location">
    <subcellularLocation>
        <location evidence="6">Cytoplasm</location>
    </subcellularLocation>
</comment>
<dbReference type="PANTHER" id="PTHR11431:SF127">
    <property type="entry name" value="BACTERIAL NON-HEME FERRITIN"/>
    <property type="match status" value="1"/>
</dbReference>
<sequence>MNQVKRLKTSLTPEVEEMLNKQVLMEDASSQFYLSCASWCEKEGYQHAAEFLYAHSEEERTHMLKFFRYINNVGGHALAPDITGVRHTFSSLREIFELVLEHEVKVTKAINELVDFCFQNKDWGTFQFLQWFVEEQREEEDTARRVIDIFDIIGENSPQGLWLIDQEIGKMSEGEADAPIM</sequence>
<evidence type="ECO:0000259" key="7">
    <source>
        <dbReference type="PROSITE" id="PS50905"/>
    </source>
</evidence>
<evidence type="ECO:0000256" key="3">
    <source>
        <dbReference type="ARBA" id="ARBA00022723"/>
    </source>
</evidence>
<dbReference type="EC" id="1.16.3.2" evidence="6"/>
<dbReference type="EMBL" id="BAABJX010000004">
    <property type="protein sequence ID" value="GAA4821150.1"/>
    <property type="molecule type" value="Genomic_DNA"/>
</dbReference>
<comment type="caution">
    <text evidence="8">The sequence shown here is derived from an EMBL/GenBank/DDBJ whole genome shotgun (WGS) entry which is preliminary data.</text>
</comment>
<dbReference type="InterPro" id="IPR009078">
    <property type="entry name" value="Ferritin-like_SF"/>
</dbReference>
<comment type="similarity">
    <text evidence="1 6">Belongs to the ferritin family. Prokaryotic subfamily.</text>
</comment>
<evidence type="ECO:0000313" key="9">
    <source>
        <dbReference type="Proteomes" id="UP001500298"/>
    </source>
</evidence>